<evidence type="ECO:0000313" key="3">
    <source>
        <dbReference type="Proteomes" id="UP000634136"/>
    </source>
</evidence>
<name>A0A834X318_9FABA</name>
<accession>A0A834X318</accession>
<dbReference type="Proteomes" id="UP000634136">
    <property type="component" value="Unassembled WGS sequence"/>
</dbReference>
<feature type="region of interest" description="Disordered" evidence="1">
    <location>
        <begin position="1"/>
        <end position="21"/>
    </location>
</feature>
<gene>
    <name evidence="2" type="ORF">G2W53_005924</name>
</gene>
<comment type="caution">
    <text evidence="2">The sequence shown here is derived from an EMBL/GenBank/DDBJ whole genome shotgun (WGS) entry which is preliminary data.</text>
</comment>
<reference evidence="2" key="1">
    <citation type="submission" date="2020-09" db="EMBL/GenBank/DDBJ databases">
        <title>Genome-Enabled Discovery of Anthraquinone Biosynthesis in Senna tora.</title>
        <authorList>
            <person name="Kang S.-H."/>
            <person name="Pandey R.P."/>
            <person name="Lee C.-M."/>
            <person name="Sim J.-S."/>
            <person name="Jeong J.-T."/>
            <person name="Choi B.-S."/>
            <person name="Jung M."/>
            <person name="Ginzburg D."/>
            <person name="Zhao K."/>
            <person name="Won S.Y."/>
            <person name="Oh T.-J."/>
            <person name="Yu Y."/>
            <person name="Kim N.-H."/>
            <person name="Lee O.R."/>
            <person name="Lee T.-H."/>
            <person name="Bashyal P."/>
            <person name="Kim T.-S."/>
            <person name="Lee W.-H."/>
            <person name="Kawkins C."/>
            <person name="Kim C.-K."/>
            <person name="Kim J.S."/>
            <person name="Ahn B.O."/>
            <person name="Rhee S.Y."/>
            <person name="Sohng J.K."/>
        </authorList>
    </citation>
    <scope>NUCLEOTIDE SEQUENCE</scope>
    <source>
        <tissue evidence="2">Leaf</tissue>
    </source>
</reference>
<organism evidence="2 3">
    <name type="scientific">Senna tora</name>
    <dbReference type="NCBI Taxonomy" id="362788"/>
    <lineage>
        <taxon>Eukaryota</taxon>
        <taxon>Viridiplantae</taxon>
        <taxon>Streptophyta</taxon>
        <taxon>Embryophyta</taxon>
        <taxon>Tracheophyta</taxon>
        <taxon>Spermatophyta</taxon>
        <taxon>Magnoliopsida</taxon>
        <taxon>eudicotyledons</taxon>
        <taxon>Gunneridae</taxon>
        <taxon>Pentapetalae</taxon>
        <taxon>rosids</taxon>
        <taxon>fabids</taxon>
        <taxon>Fabales</taxon>
        <taxon>Fabaceae</taxon>
        <taxon>Caesalpinioideae</taxon>
        <taxon>Cassia clade</taxon>
        <taxon>Senna</taxon>
    </lineage>
</organism>
<evidence type="ECO:0000313" key="2">
    <source>
        <dbReference type="EMBL" id="KAF7837442.1"/>
    </source>
</evidence>
<keyword evidence="3" id="KW-1185">Reference proteome</keyword>
<protein>
    <submittedName>
        <fullName evidence="2">Uncharacterized protein</fullName>
    </submittedName>
</protein>
<evidence type="ECO:0000256" key="1">
    <source>
        <dbReference type="SAM" id="MobiDB-lite"/>
    </source>
</evidence>
<proteinExistence type="predicted"/>
<sequence length="21" mass="2286">MVAEEIVGSTKEIDLTRISPP</sequence>
<dbReference type="AlphaFoldDB" id="A0A834X318"/>
<dbReference type="EMBL" id="JAAIUW010000003">
    <property type="protein sequence ID" value="KAF7837442.1"/>
    <property type="molecule type" value="Genomic_DNA"/>
</dbReference>